<dbReference type="GeneID" id="77007453"/>
<dbReference type="Proteomes" id="UP000029278">
    <property type="component" value="Unassembled WGS sequence"/>
</dbReference>
<keyword evidence="2" id="KW-0058">Aromatic hydrocarbons catabolism</keyword>
<dbReference type="InterPro" id="IPR016292">
    <property type="entry name" value="Epoxide_hydrolase"/>
</dbReference>
<evidence type="ECO:0000256" key="2">
    <source>
        <dbReference type="ARBA" id="ARBA00022797"/>
    </source>
</evidence>
<dbReference type="InterPro" id="IPR000639">
    <property type="entry name" value="Epox_hydrolase-like"/>
</dbReference>
<dbReference type="InterPro" id="IPR029058">
    <property type="entry name" value="AB_hydrolase_fold"/>
</dbReference>
<evidence type="ECO:0000256" key="4">
    <source>
        <dbReference type="PIRSR" id="PIRSR001112-1"/>
    </source>
</evidence>
<feature type="active site" description="Proton acceptor" evidence="4">
    <location>
        <position position="359"/>
    </location>
</feature>
<dbReference type="OrthoDB" id="9780765at2"/>
<dbReference type="SUPFAM" id="SSF53474">
    <property type="entry name" value="alpha/beta-Hydrolases"/>
    <property type="match status" value="1"/>
</dbReference>
<feature type="active site" description="Proton donor" evidence="4">
    <location>
        <position position="308"/>
    </location>
</feature>
<evidence type="ECO:0000256" key="3">
    <source>
        <dbReference type="ARBA" id="ARBA00022801"/>
    </source>
</evidence>
<evidence type="ECO:0000313" key="7">
    <source>
        <dbReference type="EMBL" id="MUG24558.1"/>
    </source>
</evidence>
<keyword evidence="8" id="KW-1185">Reference proteome</keyword>
<dbReference type="RefSeq" id="WP_036623281.1">
    <property type="nucleotide sequence ID" value="NZ_BGML01000003.1"/>
</dbReference>
<dbReference type="HOGENOM" id="CLU_019414_0_1_9"/>
<evidence type="ECO:0000313" key="9">
    <source>
        <dbReference type="Proteomes" id="UP000442469"/>
    </source>
</evidence>
<dbReference type="Pfam" id="PF06441">
    <property type="entry name" value="EHN"/>
    <property type="match status" value="1"/>
</dbReference>
<dbReference type="PRINTS" id="PR00412">
    <property type="entry name" value="EPOXHYDRLASE"/>
</dbReference>
<reference evidence="7 9" key="2">
    <citation type="submission" date="2019-11" db="EMBL/GenBank/DDBJ databases">
        <title>Draft genome sequences of five Paenibacillus species of dairy origin.</title>
        <authorList>
            <person name="Olajide A.M."/>
            <person name="Chen S."/>
            <person name="Lapointe G."/>
        </authorList>
    </citation>
    <scope>NUCLEOTIDE SEQUENCE [LARGE SCALE GENOMIC DNA]</scope>
    <source>
        <strain evidence="7 9">3CT49</strain>
    </source>
</reference>
<dbReference type="EMBL" id="WNZZ01000016">
    <property type="protein sequence ID" value="MUG24558.1"/>
    <property type="molecule type" value="Genomic_DNA"/>
</dbReference>
<dbReference type="Proteomes" id="UP000442469">
    <property type="component" value="Unassembled WGS sequence"/>
</dbReference>
<proteinExistence type="inferred from homology"/>
<organism evidence="6 8">
    <name type="scientific">Paenibacillus macerans</name>
    <name type="common">Bacillus macerans</name>
    <dbReference type="NCBI Taxonomy" id="44252"/>
    <lineage>
        <taxon>Bacteria</taxon>
        <taxon>Bacillati</taxon>
        <taxon>Bacillota</taxon>
        <taxon>Bacilli</taxon>
        <taxon>Bacillales</taxon>
        <taxon>Paenibacillaceae</taxon>
        <taxon>Paenibacillus</taxon>
    </lineage>
</organism>
<dbReference type="GO" id="GO:0097176">
    <property type="term" value="P:epoxide metabolic process"/>
    <property type="evidence" value="ECO:0007669"/>
    <property type="project" value="TreeGrafter"/>
</dbReference>
<comment type="caution">
    <text evidence="6">The sequence shown here is derived from an EMBL/GenBank/DDBJ whole genome shotgun (WGS) entry which is preliminary data.</text>
</comment>
<protein>
    <submittedName>
        <fullName evidence="7">Alpha/beta fold hydrolase</fullName>
    </submittedName>
    <submittedName>
        <fullName evidence="6">Alpha/beta hydrolase fold family protein</fullName>
    </submittedName>
</protein>
<dbReference type="PIRSF" id="PIRSF001112">
    <property type="entry name" value="Epoxide_hydrolase"/>
    <property type="match status" value="1"/>
</dbReference>
<evidence type="ECO:0000256" key="1">
    <source>
        <dbReference type="ARBA" id="ARBA00010088"/>
    </source>
</evidence>
<comment type="similarity">
    <text evidence="1">Belongs to the peptidase S33 family.</text>
</comment>
<dbReference type="AlphaFoldDB" id="A0A090ZDL8"/>
<dbReference type="InterPro" id="IPR010497">
    <property type="entry name" value="Epoxide_hydro_N"/>
</dbReference>
<name>A0A090ZDL8_PAEMA</name>
<evidence type="ECO:0000313" key="8">
    <source>
        <dbReference type="Proteomes" id="UP000029278"/>
    </source>
</evidence>
<reference evidence="6 8" key="1">
    <citation type="submission" date="2014-04" db="EMBL/GenBank/DDBJ databases">
        <authorList>
            <person name="Bishop-Lilly K.A."/>
            <person name="Broomall S.M."/>
            <person name="Chain P.S."/>
            <person name="Chertkov O."/>
            <person name="Coyne S.R."/>
            <person name="Daligault H.E."/>
            <person name="Davenport K.W."/>
            <person name="Erkkila T."/>
            <person name="Frey K.G."/>
            <person name="Gibbons H.S."/>
            <person name="Gu W."/>
            <person name="Jaissle J."/>
            <person name="Johnson S.L."/>
            <person name="Koroleva G.I."/>
            <person name="Ladner J.T."/>
            <person name="Lo C.-C."/>
            <person name="Minogue T.D."/>
            <person name="Munk C."/>
            <person name="Palacios G.F."/>
            <person name="Redden C.L."/>
            <person name="Rosenzweig C.N."/>
            <person name="Scholz M.B."/>
            <person name="Teshima H."/>
            <person name="Xu Y."/>
        </authorList>
    </citation>
    <scope>NUCLEOTIDE SEQUENCE [LARGE SCALE GENOMIC DNA]</scope>
    <source>
        <strain evidence="6 8">8244</strain>
    </source>
</reference>
<dbReference type="GO" id="GO:0004301">
    <property type="term" value="F:epoxide hydrolase activity"/>
    <property type="evidence" value="ECO:0007669"/>
    <property type="project" value="TreeGrafter"/>
</dbReference>
<keyword evidence="3 6" id="KW-0378">Hydrolase</keyword>
<feature type="domain" description="Epoxide hydrolase N-terminal" evidence="5">
    <location>
        <begin position="3"/>
        <end position="107"/>
    </location>
</feature>
<accession>A0A090ZDL8</accession>
<evidence type="ECO:0000313" key="6">
    <source>
        <dbReference type="EMBL" id="KFN08315.1"/>
    </source>
</evidence>
<sequence>MAIERFHIQVSDEILDDLKYRLQHIRWPDELENQGWERGTELSYLKLLVSYWRDHYDWRAQESELNRFSQFRCNIDGIDVHFVHERGKGPNPLPLILTHGWPDSYLRYRKIIPLLTDPASHGGNPEDAFDVIVPSIPGFGFSSRPKHPGVNNFRVAEMWAKLMTEELGYQKFAAAGGDMGSGVTRYLAANHPELLYGIHLTDIGIIRDLMASPDQAKLSEEERQYKNNAAAWLSQEGGYMSIQSTRPQTLAYGLSDSPAGLAGWLLEKFRAWSDCDGDLAQKFSEDELITHIMIYWVTNTVGSTAHMYYENAHSLPPLGYIGVPTGLALFRADVLLPPKAWAMRHLNVTRWTSLPRGGHFTAMEEPELFADDIRAFYRAYRTPHPEAQA</sequence>
<dbReference type="PANTHER" id="PTHR21661:SF35">
    <property type="entry name" value="EPOXIDE HYDROLASE"/>
    <property type="match status" value="1"/>
</dbReference>
<dbReference type="PANTHER" id="PTHR21661">
    <property type="entry name" value="EPOXIDE HYDROLASE 1-RELATED"/>
    <property type="match status" value="1"/>
</dbReference>
<dbReference type="STRING" id="44252.DJ90_1539"/>
<feature type="active site" description="Nucleophile" evidence="4">
    <location>
        <position position="178"/>
    </location>
</feature>
<gene>
    <name evidence="6" type="ORF">DJ90_1539</name>
    <name evidence="7" type="ORF">GNQ08_19480</name>
</gene>
<dbReference type="PATRIC" id="fig|44252.3.peg.3162"/>
<dbReference type="Gene3D" id="3.40.50.1820">
    <property type="entry name" value="alpha/beta hydrolase"/>
    <property type="match status" value="1"/>
</dbReference>
<evidence type="ECO:0000259" key="5">
    <source>
        <dbReference type="Pfam" id="PF06441"/>
    </source>
</evidence>
<dbReference type="EMBL" id="JMQA01000029">
    <property type="protein sequence ID" value="KFN08315.1"/>
    <property type="molecule type" value="Genomic_DNA"/>
</dbReference>
<dbReference type="SMR" id="A0A090ZDL8"/>